<reference evidence="2" key="1">
    <citation type="submission" date="2016-10" db="EMBL/GenBank/DDBJ databases">
        <authorList>
            <person name="Varghese N."/>
            <person name="Submissions S."/>
        </authorList>
    </citation>
    <scope>NUCLEOTIDE SEQUENCE [LARGE SCALE GENOMIC DNA]</scope>
    <source>
        <strain evidence="2">DSM 44771</strain>
    </source>
</reference>
<dbReference type="AlphaFoldDB" id="A0A1I6SV26"/>
<accession>A0A1I6SV26</accession>
<evidence type="ECO:0000313" key="1">
    <source>
        <dbReference type="EMBL" id="SFS80794.1"/>
    </source>
</evidence>
<organism evidence="1 2">
    <name type="scientific">Saccharopolyspora flava</name>
    <dbReference type="NCBI Taxonomy" id="95161"/>
    <lineage>
        <taxon>Bacteria</taxon>
        <taxon>Bacillati</taxon>
        <taxon>Actinomycetota</taxon>
        <taxon>Actinomycetes</taxon>
        <taxon>Pseudonocardiales</taxon>
        <taxon>Pseudonocardiaceae</taxon>
        <taxon>Saccharopolyspora</taxon>
    </lineage>
</organism>
<dbReference type="RefSeq" id="WP_175548134.1">
    <property type="nucleotide sequence ID" value="NZ_FOZX01000005.1"/>
</dbReference>
<name>A0A1I6SV26_9PSEU</name>
<dbReference type="Proteomes" id="UP000198852">
    <property type="component" value="Unassembled WGS sequence"/>
</dbReference>
<sequence length="58" mass="6626">MFKLRAEAVYKGVTHKGFWHFANGRMETACGKKLPEGTYKDTNRWVFRGPDCGDCQKG</sequence>
<dbReference type="EMBL" id="FOZX01000005">
    <property type="protein sequence ID" value="SFS80794.1"/>
    <property type="molecule type" value="Genomic_DNA"/>
</dbReference>
<gene>
    <name evidence="1" type="ORF">SAMN05660874_03454</name>
</gene>
<proteinExistence type="predicted"/>
<evidence type="ECO:0000313" key="2">
    <source>
        <dbReference type="Proteomes" id="UP000198852"/>
    </source>
</evidence>
<keyword evidence="2" id="KW-1185">Reference proteome</keyword>
<protein>
    <submittedName>
        <fullName evidence="1">Uncharacterized protein</fullName>
    </submittedName>
</protein>